<feature type="domain" description="Nucleotidyl transferase" evidence="9">
    <location>
        <begin position="2"/>
        <end position="275"/>
    </location>
</feature>
<dbReference type="PANTHER" id="PTHR46390">
    <property type="entry name" value="MANNOSE-1-PHOSPHATE GUANYLYLTRANSFERASE"/>
    <property type="match status" value="1"/>
</dbReference>
<keyword evidence="5" id="KW-0547">Nucleotide-binding</keyword>
<evidence type="ECO:0000259" key="9">
    <source>
        <dbReference type="Pfam" id="PF00483"/>
    </source>
</evidence>
<dbReference type="GO" id="GO:0016853">
    <property type="term" value="F:isomerase activity"/>
    <property type="evidence" value="ECO:0007669"/>
    <property type="project" value="UniProtKB-KW"/>
</dbReference>
<dbReference type="InterPro" id="IPR006375">
    <property type="entry name" value="Man1P_GuaTrfase/Man6P_Isoase"/>
</dbReference>
<name>A0A2W5P0W0_9SPHN</name>
<keyword evidence="11" id="KW-0413">Isomerase</keyword>
<evidence type="ECO:0000256" key="4">
    <source>
        <dbReference type="ARBA" id="ARBA00022695"/>
    </source>
</evidence>
<evidence type="ECO:0000256" key="2">
    <source>
        <dbReference type="ARBA" id="ARBA00012387"/>
    </source>
</evidence>
<dbReference type="NCBIfam" id="TIGR01479">
    <property type="entry name" value="GMP_PMI"/>
    <property type="match status" value="1"/>
</dbReference>
<dbReference type="EC" id="2.7.7.13" evidence="2"/>
<evidence type="ECO:0000256" key="1">
    <source>
        <dbReference type="ARBA" id="ARBA00006115"/>
    </source>
</evidence>
<reference evidence="11 12" key="1">
    <citation type="submission" date="2017-08" db="EMBL/GenBank/DDBJ databases">
        <title>Infants hospitalized years apart are colonized by the same room-sourced microbial strains.</title>
        <authorList>
            <person name="Brooks B."/>
            <person name="Olm M.R."/>
            <person name="Firek B.A."/>
            <person name="Baker R."/>
            <person name="Thomas B.C."/>
            <person name="Morowitz M.J."/>
            <person name="Banfield J.F."/>
        </authorList>
    </citation>
    <scope>NUCLEOTIDE SEQUENCE [LARGE SCALE GENOMIC DNA]</scope>
    <source>
        <strain evidence="11">S2_005_001_R1_22</strain>
    </source>
</reference>
<evidence type="ECO:0000256" key="8">
    <source>
        <dbReference type="RuleBase" id="RU004190"/>
    </source>
</evidence>
<gene>
    <name evidence="11" type="ORF">DI544_11720</name>
</gene>
<dbReference type="GO" id="GO:0009298">
    <property type="term" value="P:GDP-mannose biosynthetic process"/>
    <property type="evidence" value="ECO:0007669"/>
    <property type="project" value="TreeGrafter"/>
</dbReference>
<dbReference type="GO" id="GO:0004475">
    <property type="term" value="F:mannose-1-phosphate guanylyltransferase (GTP) activity"/>
    <property type="evidence" value="ECO:0007669"/>
    <property type="project" value="UniProtKB-EC"/>
</dbReference>
<dbReference type="SUPFAM" id="SSF159283">
    <property type="entry name" value="Guanosine diphospho-D-mannose pyrophosphorylase/mannose-6-phosphate isomerase linker domain"/>
    <property type="match status" value="1"/>
</dbReference>
<dbReference type="InterPro" id="IPR049577">
    <property type="entry name" value="GMPP_N"/>
</dbReference>
<accession>A0A2W5P0W0</accession>
<keyword evidence="4 11" id="KW-0548">Nucleotidyltransferase</keyword>
<dbReference type="InterPro" id="IPR054566">
    <property type="entry name" value="ManC/GMP-like_b-helix"/>
</dbReference>
<dbReference type="FunFam" id="3.90.550.10:FF:000046">
    <property type="entry name" value="Mannose-1-phosphate guanylyltransferase (GDP)"/>
    <property type="match status" value="1"/>
</dbReference>
<evidence type="ECO:0000256" key="5">
    <source>
        <dbReference type="ARBA" id="ARBA00022741"/>
    </source>
</evidence>
<dbReference type="PANTHER" id="PTHR46390:SF1">
    <property type="entry name" value="MANNOSE-1-PHOSPHATE GUANYLYLTRANSFERASE"/>
    <property type="match status" value="1"/>
</dbReference>
<evidence type="ECO:0000256" key="6">
    <source>
        <dbReference type="ARBA" id="ARBA00023134"/>
    </source>
</evidence>
<comment type="similarity">
    <text evidence="1 8">Belongs to the mannose-6-phosphate isomerase type 2 family.</text>
</comment>
<protein>
    <recommendedName>
        <fullName evidence="2">mannose-1-phosphate guanylyltransferase</fullName>
        <ecNumber evidence="2">2.7.7.13</ecNumber>
    </recommendedName>
</protein>
<evidence type="ECO:0000313" key="11">
    <source>
        <dbReference type="EMBL" id="PZQ59356.1"/>
    </source>
</evidence>
<dbReference type="SUPFAM" id="SSF53448">
    <property type="entry name" value="Nucleotide-diphospho-sugar transferases"/>
    <property type="match status" value="1"/>
</dbReference>
<dbReference type="GO" id="GO:0005525">
    <property type="term" value="F:GTP binding"/>
    <property type="evidence" value="ECO:0007669"/>
    <property type="project" value="UniProtKB-KW"/>
</dbReference>
<comment type="catalytic activity">
    <reaction evidence="7">
        <text>alpha-D-mannose 1-phosphate + GTP + H(+) = GDP-alpha-D-mannose + diphosphate</text>
        <dbReference type="Rhea" id="RHEA:15229"/>
        <dbReference type="ChEBI" id="CHEBI:15378"/>
        <dbReference type="ChEBI" id="CHEBI:33019"/>
        <dbReference type="ChEBI" id="CHEBI:37565"/>
        <dbReference type="ChEBI" id="CHEBI:57527"/>
        <dbReference type="ChEBI" id="CHEBI:58409"/>
        <dbReference type="EC" id="2.7.7.13"/>
    </reaction>
</comment>
<evidence type="ECO:0000256" key="3">
    <source>
        <dbReference type="ARBA" id="ARBA00022679"/>
    </source>
</evidence>
<comment type="caution">
    <text evidence="11">The sequence shown here is derived from an EMBL/GenBank/DDBJ whole genome shotgun (WGS) entry which is preliminary data.</text>
</comment>
<feature type="domain" description="MannoseP isomerase/GMP-like beta-helix" evidence="10">
    <location>
        <begin position="286"/>
        <end position="337"/>
    </location>
</feature>
<dbReference type="Pfam" id="PF22640">
    <property type="entry name" value="ManC_GMP_beta-helix"/>
    <property type="match status" value="1"/>
</dbReference>
<dbReference type="CDD" id="cd02509">
    <property type="entry name" value="GDP-M1P_Guanylyltransferase"/>
    <property type="match status" value="1"/>
</dbReference>
<dbReference type="Gene3D" id="3.90.550.10">
    <property type="entry name" value="Spore Coat Polysaccharide Biosynthesis Protein SpsA, Chain A"/>
    <property type="match status" value="1"/>
</dbReference>
<dbReference type="InterPro" id="IPR029044">
    <property type="entry name" value="Nucleotide-diphossugar_trans"/>
</dbReference>
<evidence type="ECO:0000256" key="7">
    <source>
        <dbReference type="ARBA" id="ARBA00047343"/>
    </source>
</evidence>
<evidence type="ECO:0000313" key="12">
    <source>
        <dbReference type="Proteomes" id="UP000249229"/>
    </source>
</evidence>
<sequence length="342" mass="36181">MPVILSGGSGTRLWPMSRPEKPKQMLSLTAAETMLQLTAARAHGDAFAAPIVVANAAHADEVEAQLDAIGARPQSLILEPAGRNTAPAIALAALSARDDQPLLVMPSDHVIADREAFHAAIHAALPLVEDGWLVTFGITPDAPETGYGYIRVGEELAPGIHRVARFVEKPTRDVAEAMIASGDHAWNGGIFLFRADAYLTALEQFAPEMLAGVRRSCESARREGVRVFPDAGAFASAPSDSIDYAVMEKADRVAVVPVAMGWSDVGSWDALHAISPGDDGGNVVAGEVVMLDSRNCLVRSDGARVAMVGVDDLIVVASGNDILIVPRGRSQDVKLLLDAMKR</sequence>
<dbReference type="Proteomes" id="UP000249229">
    <property type="component" value="Unassembled WGS sequence"/>
</dbReference>
<dbReference type="InterPro" id="IPR051161">
    <property type="entry name" value="Mannose-6P_isomerase_type2"/>
</dbReference>
<keyword evidence="6" id="KW-0342">GTP-binding</keyword>
<evidence type="ECO:0000259" key="10">
    <source>
        <dbReference type="Pfam" id="PF22640"/>
    </source>
</evidence>
<organism evidence="11 12">
    <name type="scientific">Sphingomonas taxi</name>
    <dbReference type="NCBI Taxonomy" id="1549858"/>
    <lineage>
        <taxon>Bacteria</taxon>
        <taxon>Pseudomonadati</taxon>
        <taxon>Pseudomonadota</taxon>
        <taxon>Alphaproteobacteria</taxon>
        <taxon>Sphingomonadales</taxon>
        <taxon>Sphingomonadaceae</taxon>
        <taxon>Sphingomonas</taxon>
    </lineage>
</organism>
<dbReference type="GO" id="GO:0000271">
    <property type="term" value="P:polysaccharide biosynthetic process"/>
    <property type="evidence" value="ECO:0007669"/>
    <property type="project" value="InterPro"/>
</dbReference>
<dbReference type="AlphaFoldDB" id="A0A2W5P0W0"/>
<dbReference type="Pfam" id="PF00483">
    <property type="entry name" value="NTP_transferase"/>
    <property type="match status" value="1"/>
</dbReference>
<keyword evidence="3 11" id="KW-0808">Transferase</keyword>
<dbReference type="EMBL" id="QFQI01000009">
    <property type="protein sequence ID" value="PZQ59356.1"/>
    <property type="molecule type" value="Genomic_DNA"/>
</dbReference>
<proteinExistence type="inferred from homology"/>
<dbReference type="InterPro" id="IPR005835">
    <property type="entry name" value="NTP_transferase_dom"/>
</dbReference>